<dbReference type="InterPro" id="IPR002798">
    <property type="entry name" value="SpoIIM-like"/>
</dbReference>
<keyword evidence="1" id="KW-1133">Transmembrane helix</keyword>
<dbReference type="PANTHER" id="PTHR35337:SF1">
    <property type="entry name" value="SLR1478 PROTEIN"/>
    <property type="match status" value="1"/>
</dbReference>
<accession>A0A1I2QHS4</accession>
<name>A0A1I2QHS4_9FIRM</name>
<dbReference type="AlphaFoldDB" id="A0A1I2QHS4"/>
<keyword evidence="1" id="KW-0812">Transmembrane</keyword>
<dbReference type="PANTHER" id="PTHR35337">
    <property type="entry name" value="SLR1478 PROTEIN"/>
    <property type="match status" value="1"/>
</dbReference>
<dbReference type="EMBL" id="FOOX01000003">
    <property type="protein sequence ID" value="SFG25286.1"/>
    <property type="molecule type" value="Genomic_DNA"/>
</dbReference>
<dbReference type="RefSeq" id="WP_092469589.1">
    <property type="nucleotide sequence ID" value="NZ_FOOX01000003.1"/>
</dbReference>
<dbReference type="Proteomes" id="UP000199337">
    <property type="component" value="Unassembled WGS sequence"/>
</dbReference>
<feature type="transmembrane region" description="Helical" evidence="1">
    <location>
        <begin position="167"/>
        <end position="187"/>
    </location>
</feature>
<feature type="transmembrane region" description="Helical" evidence="1">
    <location>
        <begin position="64"/>
        <end position="85"/>
    </location>
</feature>
<gene>
    <name evidence="2" type="ORF">SAMN05660649_01151</name>
</gene>
<dbReference type="Pfam" id="PF01944">
    <property type="entry name" value="SpoIIM"/>
    <property type="match status" value="1"/>
</dbReference>
<keyword evidence="1" id="KW-0472">Membrane</keyword>
<feature type="transmembrane region" description="Helical" evidence="1">
    <location>
        <begin position="120"/>
        <end position="146"/>
    </location>
</feature>
<evidence type="ECO:0000313" key="2">
    <source>
        <dbReference type="EMBL" id="SFG25286.1"/>
    </source>
</evidence>
<evidence type="ECO:0000313" key="3">
    <source>
        <dbReference type="Proteomes" id="UP000199337"/>
    </source>
</evidence>
<evidence type="ECO:0000256" key="1">
    <source>
        <dbReference type="SAM" id="Phobius"/>
    </source>
</evidence>
<protein>
    <submittedName>
        <fullName evidence="2">Stage II sporulation protein M</fullName>
    </submittedName>
</protein>
<reference evidence="3" key="1">
    <citation type="submission" date="2016-10" db="EMBL/GenBank/DDBJ databases">
        <authorList>
            <person name="Varghese N."/>
            <person name="Submissions S."/>
        </authorList>
    </citation>
    <scope>NUCLEOTIDE SEQUENCE [LARGE SCALE GENOMIC DNA]</scope>
    <source>
        <strain evidence="3">DSM 17038</strain>
    </source>
</reference>
<feature type="transmembrane region" description="Helical" evidence="1">
    <location>
        <begin position="92"/>
        <end position="114"/>
    </location>
</feature>
<proteinExistence type="predicted"/>
<keyword evidence="3" id="KW-1185">Reference proteome</keyword>
<dbReference type="STRING" id="341036.SAMN05660649_01151"/>
<sequence length="192" mass="21631">MFSLVDNELRGLKNYRRDILICLAIFVTAVYAGYIVAVLLQDRAAEYYAEVRKIIIGGGLPDNIFLYILTRNAVVSFTALVLGIITYNIWPVLVLLLNGLISGFAAKMQALLFNHYTFEIWLFGLIPHGIPELSALFIACGSSFYYRRLRSRGKPVWGRVVTTYTSVVLPLLVLAALVETFVTPLIIHRFLQ</sequence>
<feature type="transmembrane region" description="Helical" evidence="1">
    <location>
        <begin position="20"/>
        <end position="40"/>
    </location>
</feature>
<dbReference type="OrthoDB" id="9800053at2"/>
<organism evidence="2 3">
    <name type="scientific">Desulfotruncus arcticus DSM 17038</name>
    <dbReference type="NCBI Taxonomy" id="1121424"/>
    <lineage>
        <taxon>Bacteria</taxon>
        <taxon>Bacillati</taxon>
        <taxon>Bacillota</taxon>
        <taxon>Clostridia</taxon>
        <taxon>Eubacteriales</taxon>
        <taxon>Desulfallaceae</taxon>
        <taxon>Desulfotruncus</taxon>
    </lineage>
</organism>